<keyword evidence="3" id="KW-1185">Reference proteome</keyword>
<keyword evidence="1" id="KW-0812">Transmembrane</keyword>
<dbReference type="EMBL" id="OZ019893">
    <property type="protein sequence ID" value="CAK9191593.1"/>
    <property type="molecule type" value="Genomic_DNA"/>
</dbReference>
<protein>
    <submittedName>
        <fullName evidence="2">Uncharacterized protein</fullName>
    </submittedName>
</protein>
<keyword evidence="1" id="KW-0472">Membrane</keyword>
<keyword evidence="1" id="KW-1133">Transmembrane helix</keyword>
<gene>
    <name evidence="2" type="ORF">CSSPTR1EN2_LOCUS1468</name>
</gene>
<sequence>MLMSACSREELWIITNHLNSRKDNKVAYNMPSAVAVTMMVAALVMKIRLMGMQPQSAVWQIMPQLLIFTKIPSSQMQLAVSEEAGKAIWA</sequence>
<organism evidence="2 3">
    <name type="scientific">Sphagnum troendelagicum</name>
    <dbReference type="NCBI Taxonomy" id="128251"/>
    <lineage>
        <taxon>Eukaryota</taxon>
        <taxon>Viridiplantae</taxon>
        <taxon>Streptophyta</taxon>
        <taxon>Embryophyta</taxon>
        <taxon>Bryophyta</taxon>
        <taxon>Sphagnophytina</taxon>
        <taxon>Sphagnopsida</taxon>
        <taxon>Sphagnales</taxon>
        <taxon>Sphagnaceae</taxon>
        <taxon>Sphagnum</taxon>
    </lineage>
</organism>
<dbReference type="Proteomes" id="UP001497512">
    <property type="component" value="Chromosome 1"/>
</dbReference>
<name>A0ABP0TBW2_9BRYO</name>
<accession>A0ABP0TBW2</accession>
<evidence type="ECO:0000313" key="3">
    <source>
        <dbReference type="Proteomes" id="UP001497512"/>
    </source>
</evidence>
<proteinExistence type="predicted"/>
<reference evidence="2 3" key="1">
    <citation type="submission" date="2024-02" db="EMBL/GenBank/DDBJ databases">
        <authorList>
            <consortium name="ELIXIR-Norway"/>
            <consortium name="Elixir Norway"/>
        </authorList>
    </citation>
    <scope>NUCLEOTIDE SEQUENCE [LARGE SCALE GENOMIC DNA]</scope>
</reference>
<evidence type="ECO:0000256" key="1">
    <source>
        <dbReference type="SAM" id="Phobius"/>
    </source>
</evidence>
<feature type="transmembrane region" description="Helical" evidence="1">
    <location>
        <begin position="26"/>
        <end position="45"/>
    </location>
</feature>
<evidence type="ECO:0000313" key="2">
    <source>
        <dbReference type="EMBL" id="CAK9191593.1"/>
    </source>
</evidence>